<keyword evidence="2" id="KW-1185">Reference proteome</keyword>
<accession>A0ACC0Z0N1</accession>
<dbReference type="EMBL" id="CM047738">
    <property type="protein sequence ID" value="KAJ0044791.1"/>
    <property type="molecule type" value="Genomic_DNA"/>
</dbReference>
<reference evidence="2" key="1">
    <citation type="journal article" date="2023" name="G3 (Bethesda)">
        <title>Genome assembly and association tests identify interacting loci associated with vigor, precocity, and sex in interspecific pistachio rootstocks.</title>
        <authorList>
            <person name="Palmer W."/>
            <person name="Jacygrad E."/>
            <person name="Sagayaradj S."/>
            <person name="Cavanaugh K."/>
            <person name="Han R."/>
            <person name="Bertier L."/>
            <person name="Beede B."/>
            <person name="Kafkas S."/>
            <person name="Golino D."/>
            <person name="Preece J."/>
            <person name="Michelmore R."/>
        </authorList>
    </citation>
    <scope>NUCLEOTIDE SEQUENCE [LARGE SCALE GENOMIC DNA]</scope>
</reference>
<evidence type="ECO:0000313" key="1">
    <source>
        <dbReference type="EMBL" id="KAJ0044791.1"/>
    </source>
</evidence>
<dbReference type="Proteomes" id="UP001163603">
    <property type="component" value="Chromosome 3"/>
</dbReference>
<sequence length="699" mass="77505">MEPPPRPVAAARYIAQNSRKRVISGGGSSSFMDSEVTEIPPPLFRTRNKNRHKPVFFLILISKFHFLFYDQVVVYEVIDVNSDEESADIIDVDENVESNNKGKAVKYDSYGSGSSQHKVSSKSPVSGSGSHNVINLDAYDDACADLDDNFMDVEDCALLQAYFDSVDIPAGVEAPVPWLSDPAFRKKKTVNGNSSSYKEPTSVSISSLQNSVGVLGHSTAADISSPGLSPQSTLVKAGLQDSESSPNLPYDGLTFTPSQPGQYPQTNPYLFNPDPFFSAGFFPFSHGPGHVGTSSIPGQVGTSNLHGQVGTSNLFYPGAPNYPPAVEPSMSWWDESLNPEVDSSFVSYTTHPSFYDTSDVYNPPAESTDNPQDSTNNELCVEEDDILKKYKTFKQFDTVEDYSDNHYASMSSSMKQVTSYAVHIFKAPSKNWVKRIQEEWKMLEKDLPDTIFVRVYESRMDILRAVIVGAEGTPYHDGLFFFDVFFPSGYPNVPPLVYYHSGGLRLNPNLYACGKVCLSLLNTWSGQKNEKWIPSMSTMLQVLVSIQALILNEKPYFNEPGWACMKGTVNGENESRKYNENTYLLSLKTMLYTMRRPPKHFQDFVVGHFYQSAHNILIASKAYMDGAQVGSHVKGGPQLIDKCNRSCPKHFKDSLAANIDLLVKEFSKIGVKDCENFLAQTSRRVPVVGNHLPKAKASI</sequence>
<organism evidence="1 2">
    <name type="scientific">Pistacia integerrima</name>
    <dbReference type="NCBI Taxonomy" id="434235"/>
    <lineage>
        <taxon>Eukaryota</taxon>
        <taxon>Viridiplantae</taxon>
        <taxon>Streptophyta</taxon>
        <taxon>Embryophyta</taxon>
        <taxon>Tracheophyta</taxon>
        <taxon>Spermatophyta</taxon>
        <taxon>Magnoliopsida</taxon>
        <taxon>eudicotyledons</taxon>
        <taxon>Gunneridae</taxon>
        <taxon>Pentapetalae</taxon>
        <taxon>rosids</taxon>
        <taxon>malvids</taxon>
        <taxon>Sapindales</taxon>
        <taxon>Anacardiaceae</taxon>
        <taxon>Pistacia</taxon>
    </lineage>
</organism>
<evidence type="ECO:0000313" key="2">
    <source>
        <dbReference type="Proteomes" id="UP001163603"/>
    </source>
</evidence>
<name>A0ACC0Z0N1_9ROSI</name>
<comment type="caution">
    <text evidence="1">The sequence shown here is derived from an EMBL/GenBank/DDBJ whole genome shotgun (WGS) entry which is preliminary data.</text>
</comment>
<proteinExistence type="predicted"/>
<protein>
    <submittedName>
        <fullName evidence="1">Uncharacterized protein</fullName>
    </submittedName>
</protein>
<gene>
    <name evidence="1" type="ORF">Pint_04564</name>
</gene>